<dbReference type="PANTHER" id="PTHR30069">
    <property type="entry name" value="TONB-DEPENDENT OUTER MEMBRANE RECEPTOR"/>
    <property type="match status" value="1"/>
</dbReference>
<keyword evidence="4" id="KW-0675">Receptor</keyword>
<dbReference type="SUPFAM" id="SSF56935">
    <property type="entry name" value="Porins"/>
    <property type="match status" value="1"/>
</dbReference>
<organism evidence="4">
    <name type="scientific">Paraprevotella clara</name>
    <dbReference type="NCBI Taxonomy" id="454154"/>
    <lineage>
        <taxon>Bacteria</taxon>
        <taxon>Pseudomonadati</taxon>
        <taxon>Bacteroidota</taxon>
        <taxon>Bacteroidia</taxon>
        <taxon>Bacteroidales</taxon>
        <taxon>Prevotellaceae</taxon>
        <taxon>Paraprevotella</taxon>
    </lineage>
</organism>
<protein>
    <submittedName>
        <fullName evidence="4">TonB-dependent Receptor Plug Domain protein</fullName>
    </submittedName>
</protein>
<dbReference type="GO" id="GO:0009279">
    <property type="term" value="C:cell outer membrane"/>
    <property type="evidence" value="ECO:0007669"/>
    <property type="project" value="TreeGrafter"/>
</dbReference>
<dbReference type="InterPro" id="IPR012910">
    <property type="entry name" value="Plug_dom"/>
</dbReference>
<dbReference type="InterPro" id="IPR008969">
    <property type="entry name" value="CarboxyPept-like_regulatory"/>
</dbReference>
<feature type="chain" id="PRO_5026807659" evidence="2">
    <location>
        <begin position="24"/>
        <end position="943"/>
    </location>
</feature>
<proteinExistence type="predicted"/>
<dbReference type="GO" id="GO:0044718">
    <property type="term" value="P:siderophore transmembrane transport"/>
    <property type="evidence" value="ECO:0007669"/>
    <property type="project" value="TreeGrafter"/>
</dbReference>
<dbReference type="Pfam" id="PF07715">
    <property type="entry name" value="Plug"/>
    <property type="match status" value="1"/>
</dbReference>
<dbReference type="GO" id="GO:0015344">
    <property type="term" value="F:siderophore uptake transmembrane transporter activity"/>
    <property type="evidence" value="ECO:0007669"/>
    <property type="project" value="TreeGrafter"/>
</dbReference>
<dbReference type="InterPro" id="IPR039426">
    <property type="entry name" value="TonB-dep_rcpt-like"/>
</dbReference>
<dbReference type="AlphaFoldDB" id="A0A6N3F759"/>
<name>A0A6N3F759_9BACT</name>
<evidence type="ECO:0000256" key="2">
    <source>
        <dbReference type="SAM" id="SignalP"/>
    </source>
</evidence>
<dbReference type="Gene3D" id="2.60.40.1120">
    <property type="entry name" value="Carboxypeptidase-like, regulatory domain"/>
    <property type="match status" value="1"/>
</dbReference>
<dbReference type="SUPFAM" id="SSF49464">
    <property type="entry name" value="Carboxypeptidase regulatory domain-like"/>
    <property type="match status" value="1"/>
</dbReference>
<dbReference type="Pfam" id="PF13715">
    <property type="entry name" value="CarbopepD_reg_2"/>
    <property type="match status" value="1"/>
</dbReference>
<dbReference type="InterPro" id="IPR037066">
    <property type="entry name" value="Plug_dom_sf"/>
</dbReference>
<dbReference type="Gene3D" id="2.170.130.10">
    <property type="entry name" value="TonB-dependent receptor, plug domain"/>
    <property type="match status" value="1"/>
</dbReference>
<gene>
    <name evidence="4" type="ORF">PCLFYP37_03051</name>
</gene>
<dbReference type="EMBL" id="CACRUT010000016">
    <property type="protein sequence ID" value="VYU47799.1"/>
    <property type="molecule type" value="Genomic_DNA"/>
</dbReference>
<evidence type="ECO:0000256" key="1">
    <source>
        <dbReference type="ARBA" id="ARBA00022729"/>
    </source>
</evidence>
<keyword evidence="1 2" id="KW-0732">Signal</keyword>
<feature type="signal peptide" evidence="2">
    <location>
        <begin position="1"/>
        <end position="23"/>
    </location>
</feature>
<evidence type="ECO:0000313" key="4">
    <source>
        <dbReference type="EMBL" id="VYU47799.1"/>
    </source>
</evidence>
<sequence>MLQGKNPILGIILLFFFSLPSFAQNASNILEGTVRDIKGKPIELATVSLNNVIGSHTDRNGHYKLTRLKEGTYQYRVSFVGYETVMGTVHIQSSKTRLDVTLKELSLNLKNVTVTARQEQMGSKSLIGEDAIRHVQPKSLNDLLQLVPGNLIENPNLNNLGQAHIREIEDDDNNALGTLVVVDGTPLSNESNLQVVSPSKFGANSGMQSDGMSEQTTAGRGVDLRTVSAGNIESMEVIRGIPSVEYGNLTSGVVIVKTKAGHTPWEAKFQTDPNSKQVFAGKGFNLKRGGAANFSVDWSQSWADTRKHYMGYDRITASAGYSAQFGPLSLNVKGAFYSNVNNRKDDPQFEEQQIHYKNTNVGGRLSVSGRYKPAGGFLSSLDYNLSAQMSRTVDSHDNWVNNPDGLVTTAREPGVHVAQIRNVGYTSAYRIEGIPVNLYAQAVANKYLQISENDYANLKLGAEYTYDANRGEGFTYDENNPPQAQGAQTLRPRSYKDIPAQSTLSGFASSRLRKGLGSMGLMLEAGVRVSNMFVDRKQSGGISHFLVAEPRVNATLNLLDSRNNPVFDLLALTGGFGISNKMPTLMYLYPDYAYFDNASLSKYGTETKDRLGLITTDVVKNTANPDLRPARSTKWEAGLSFRINRIKGFATFFHESHRHELGFTSQLIWQNYDKYTVPATATDPVFDAASGDVTYRADGTEHTALRTKTIEMYTWSRAANSMTTHKHGIEYGLDFGEIKPLHTSLNISGAWFHIKRKNENMPLNYINSSFDYVGVLPSGGGNLRNRFNSTFRLITHIPAIKMVFTTSVQVVWYESTQVVYEDENGNSRYYLKSYEDKDYLVINPVGYYDKQGHYTVWSPADADDADKSRIMYRTQPYLYEKDVIKPWALLSFRFTKEIGRVAELSVIANNFTNTKKWHTNPHSLAKTQLYPDMYFGAELKLKL</sequence>
<reference evidence="4" key="1">
    <citation type="submission" date="2019-11" db="EMBL/GenBank/DDBJ databases">
        <authorList>
            <person name="Feng L."/>
        </authorList>
    </citation>
    <scope>NUCLEOTIDE SEQUENCE</scope>
    <source>
        <strain evidence="4">PclaraLFYP37</strain>
    </source>
</reference>
<dbReference type="RefSeq" id="WP_412442768.1">
    <property type="nucleotide sequence ID" value="NZ_CACRUT010000016.1"/>
</dbReference>
<dbReference type="PANTHER" id="PTHR30069:SF29">
    <property type="entry name" value="HEMOGLOBIN AND HEMOGLOBIN-HAPTOGLOBIN-BINDING PROTEIN 1-RELATED"/>
    <property type="match status" value="1"/>
</dbReference>
<evidence type="ECO:0000259" key="3">
    <source>
        <dbReference type="Pfam" id="PF07715"/>
    </source>
</evidence>
<accession>A0A6N3F759</accession>
<feature type="domain" description="TonB-dependent receptor plug" evidence="3">
    <location>
        <begin position="118"/>
        <end position="252"/>
    </location>
</feature>